<organism evidence="4 5">
    <name type="scientific">Spirilliplanes yamanashiensis</name>
    <dbReference type="NCBI Taxonomy" id="42233"/>
    <lineage>
        <taxon>Bacteria</taxon>
        <taxon>Bacillati</taxon>
        <taxon>Actinomycetota</taxon>
        <taxon>Actinomycetes</taxon>
        <taxon>Micromonosporales</taxon>
        <taxon>Micromonosporaceae</taxon>
        <taxon>Spirilliplanes</taxon>
    </lineage>
</organism>
<dbReference type="AlphaFoldDB" id="A0A8J3YAZ1"/>
<accession>A0A8J3YAZ1</accession>
<protein>
    <recommendedName>
        <fullName evidence="3">DUF305 domain-containing protein</fullName>
    </recommendedName>
</protein>
<dbReference type="PANTHER" id="PTHR36933:SF1">
    <property type="entry name" value="SLL0788 PROTEIN"/>
    <property type="match status" value="1"/>
</dbReference>
<dbReference type="Gene3D" id="1.20.1260.10">
    <property type="match status" value="1"/>
</dbReference>
<dbReference type="Pfam" id="PF03713">
    <property type="entry name" value="DUF305"/>
    <property type="match status" value="1"/>
</dbReference>
<keyword evidence="2" id="KW-0732">Signal</keyword>
<proteinExistence type="predicted"/>
<feature type="domain" description="DUF305" evidence="3">
    <location>
        <begin position="90"/>
        <end position="231"/>
    </location>
</feature>
<dbReference type="InterPro" id="IPR005183">
    <property type="entry name" value="DUF305_CopM-like"/>
</dbReference>
<comment type="caution">
    <text evidence="4">The sequence shown here is derived from an EMBL/GenBank/DDBJ whole genome shotgun (WGS) entry which is preliminary data.</text>
</comment>
<feature type="compositionally biased region" description="Low complexity" evidence="1">
    <location>
        <begin position="58"/>
        <end position="67"/>
    </location>
</feature>
<evidence type="ECO:0000313" key="5">
    <source>
        <dbReference type="Proteomes" id="UP000652013"/>
    </source>
</evidence>
<feature type="signal peptide" evidence="2">
    <location>
        <begin position="1"/>
        <end position="25"/>
    </location>
</feature>
<evidence type="ECO:0000313" key="4">
    <source>
        <dbReference type="EMBL" id="GIJ04582.1"/>
    </source>
</evidence>
<evidence type="ECO:0000259" key="3">
    <source>
        <dbReference type="Pfam" id="PF03713"/>
    </source>
</evidence>
<evidence type="ECO:0000256" key="2">
    <source>
        <dbReference type="SAM" id="SignalP"/>
    </source>
</evidence>
<gene>
    <name evidence="4" type="ORF">Sya03_39340</name>
</gene>
<dbReference type="RefSeq" id="WP_203939804.1">
    <property type="nucleotide sequence ID" value="NZ_BAAAGJ010000005.1"/>
</dbReference>
<feature type="chain" id="PRO_5035320584" description="DUF305 domain-containing protein" evidence="2">
    <location>
        <begin position="26"/>
        <end position="233"/>
    </location>
</feature>
<name>A0A8J3YAZ1_9ACTN</name>
<dbReference type="EMBL" id="BOOY01000028">
    <property type="protein sequence ID" value="GIJ04582.1"/>
    <property type="molecule type" value="Genomic_DNA"/>
</dbReference>
<dbReference type="PANTHER" id="PTHR36933">
    <property type="entry name" value="SLL0788 PROTEIN"/>
    <property type="match status" value="1"/>
</dbReference>
<reference evidence="4" key="1">
    <citation type="submission" date="2021-01" db="EMBL/GenBank/DDBJ databases">
        <title>Whole genome shotgun sequence of Spirilliplanes yamanashiensis NBRC 15828.</title>
        <authorList>
            <person name="Komaki H."/>
            <person name="Tamura T."/>
        </authorList>
    </citation>
    <scope>NUCLEOTIDE SEQUENCE</scope>
    <source>
        <strain evidence="4">NBRC 15828</strain>
    </source>
</reference>
<feature type="region of interest" description="Disordered" evidence="1">
    <location>
        <begin position="50"/>
        <end position="70"/>
    </location>
</feature>
<dbReference type="InterPro" id="IPR012347">
    <property type="entry name" value="Ferritin-like"/>
</dbReference>
<evidence type="ECO:0000256" key="1">
    <source>
        <dbReference type="SAM" id="MobiDB-lite"/>
    </source>
</evidence>
<keyword evidence="5" id="KW-1185">Reference proteome</keyword>
<dbReference type="Proteomes" id="UP000652013">
    <property type="component" value="Unassembled WGS sequence"/>
</dbReference>
<sequence length="233" mass="23463">MNRARLLLAAAVVAGAGVAAGVAAAAGGDGGTAGPAPSAPAAVSAAVSSAPVPPSEPVPVVVPGRPGEPNRVADGARVSAPAQAPHNGIDAAFVQMMIPHHQQALRMAELAPGRAGDPRVAAVAERIRLAQGAELPQLQTWLSTRGLPATPPGHDHAAMPGMQGQAALDALAAARGADFDRRFVAMMTEHHRGALRMVGDVLSGGADQMLGELANEIGVEQAAEINRMTSLVR</sequence>